<evidence type="ECO:0000313" key="4">
    <source>
        <dbReference type="Proteomes" id="UP000289260"/>
    </source>
</evidence>
<dbReference type="GO" id="GO:0005886">
    <property type="term" value="C:plasma membrane"/>
    <property type="evidence" value="ECO:0007669"/>
    <property type="project" value="UniProtKB-SubCell"/>
</dbReference>
<evidence type="ECO:0000259" key="2">
    <source>
        <dbReference type="Pfam" id="PF09851"/>
    </source>
</evidence>
<keyword evidence="1" id="KW-0472">Membrane</keyword>
<accession>A0A4P6KKV2</accession>
<dbReference type="EMBL" id="CP035806">
    <property type="protein sequence ID" value="QBE50274.1"/>
    <property type="molecule type" value="Genomic_DNA"/>
</dbReference>
<sequence length="129" mass="14501">MSFWESFWAIVGWFFWAAIFIAYLMALFSVLADIVRDETLKGWAKAIWVIFLIFVPFLTALVYLIARGDGMSRRSAAAARQTRQEADDYIRTVAQTDPATQIEKAAALLQSGTITQAEYEQLKARALAG</sequence>
<dbReference type="AlphaFoldDB" id="A0A4P6KKV2"/>
<dbReference type="RefSeq" id="WP_130111368.1">
    <property type="nucleotide sequence ID" value="NZ_CP035806.1"/>
</dbReference>
<dbReference type="InterPro" id="IPR018649">
    <property type="entry name" value="SHOCT"/>
</dbReference>
<feature type="domain" description="SHOCT" evidence="2">
    <location>
        <begin position="100"/>
        <end position="127"/>
    </location>
</feature>
<dbReference type="Proteomes" id="UP000289260">
    <property type="component" value="Chromosome"/>
</dbReference>
<keyword evidence="4" id="KW-1185">Reference proteome</keyword>
<dbReference type="KEGG" id="ltr:EVS81_08895"/>
<keyword evidence="1" id="KW-0812">Transmembrane</keyword>
<proteinExistence type="predicted"/>
<evidence type="ECO:0000313" key="3">
    <source>
        <dbReference type="EMBL" id="QBE50274.1"/>
    </source>
</evidence>
<keyword evidence="1" id="KW-1133">Transmembrane helix</keyword>
<reference evidence="3 4" key="1">
    <citation type="submission" date="2019-02" db="EMBL/GenBank/DDBJ databases">
        <authorList>
            <person name="Sun L."/>
            <person name="Pan D."/>
            <person name="Wu X."/>
        </authorList>
    </citation>
    <scope>NUCLEOTIDE SEQUENCE [LARGE SCALE GENOMIC DNA]</scope>
    <source>
        <strain evidence="3 4">JW-1</strain>
    </source>
</reference>
<gene>
    <name evidence="3" type="ORF">EVS81_08895</name>
</gene>
<protein>
    <submittedName>
        <fullName evidence="3">SHOCT domain-containing protein</fullName>
    </submittedName>
</protein>
<feature type="transmembrane region" description="Helical" evidence="1">
    <location>
        <begin position="46"/>
        <end position="66"/>
    </location>
</feature>
<dbReference type="OrthoDB" id="7596142at2"/>
<name>A0A4P6KKV2_9MICO</name>
<evidence type="ECO:0000256" key="1">
    <source>
        <dbReference type="SAM" id="Phobius"/>
    </source>
</evidence>
<feature type="transmembrane region" description="Helical" evidence="1">
    <location>
        <begin position="7"/>
        <end position="26"/>
    </location>
</feature>
<dbReference type="Pfam" id="PF09851">
    <property type="entry name" value="SHOCT"/>
    <property type="match status" value="1"/>
</dbReference>
<organism evidence="3 4">
    <name type="scientific">Leucobacter triazinivorans</name>
    <dbReference type="NCBI Taxonomy" id="1784719"/>
    <lineage>
        <taxon>Bacteria</taxon>
        <taxon>Bacillati</taxon>
        <taxon>Actinomycetota</taxon>
        <taxon>Actinomycetes</taxon>
        <taxon>Micrococcales</taxon>
        <taxon>Microbacteriaceae</taxon>
        <taxon>Leucobacter</taxon>
    </lineage>
</organism>